<dbReference type="EMBL" id="GBRH01174881">
    <property type="protein sequence ID" value="JAE23015.1"/>
    <property type="molecule type" value="Transcribed_RNA"/>
</dbReference>
<accession>A0A0A9GD67</accession>
<protein>
    <submittedName>
        <fullName evidence="1">Uncharacterized protein</fullName>
    </submittedName>
</protein>
<dbReference type="AlphaFoldDB" id="A0A0A9GD67"/>
<reference evidence="1" key="1">
    <citation type="submission" date="2014-09" db="EMBL/GenBank/DDBJ databases">
        <authorList>
            <person name="Magalhaes I.L.F."/>
            <person name="Oliveira U."/>
            <person name="Santos F.R."/>
            <person name="Vidigal T.H.D.A."/>
            <person name="Brescovit A.D."/>
            <person name="Santos A.J."/>
        </authorList>
    </citation>
    <scope>NUCLEOTIDE SEQUENCE</scope>
    <source>
        <tissue evidence="1">Shoot tissue taken approximately 20 cm above the soil surface</tissue>
    </source>
</reference>
<organism evidence="1">
    <name type="scientific">Arundo donax</name>
    <name type="common">Giant reed</name>
    <name type="synonym">Donax arundinaceus</name>
    <dbReference type="NCBI Taxonomy" id="35708"/>
    <lineage>
        <taxon>Eukaryota</taxon>
        <taxon>Viridiplantae</taxon>
        <taxon>Streptophyta</taxon>
        <taxon>Embryophyta</taxon>
        <taxon>Tracheophyta</taxon>
        <taxon>Spermatophyta</taxon>
        <taxon>Magnoliopsida</taxon>
        <taxon>Liliopsida</taxon>
        <taxon>Poales</taxon>
        <taxon>Poaceae</taxon>
        <taxon>PACMAD clade</taxon>
        <taxon>Arundinoideae</taxon>
        <taxon>Arundineae</taxon>
        <taxon>Arundo</taxon>
    </lineage>
</organism>
<reference evidence="1" key="2">
    <citation type="journal article" date="2015" name="Data Brief">
        <title>Shoot transcriptome of the giant reed, Arundo donax.</title>
        <authorList>
            <person name="Barrero R.A."/>
            <person name="Guerrero F.D."/>
            <person name="Moolhuijzen P."/>
            <person name="Goolsby J.A."/>
            <person name="Tidwell J."/>
            <person name="Bellgard S.E."/>
            <person name="Bellgard M.I."/>
        </authorList>
    </citation>
    <scope>NUCLEOTIDE SEQUENCE</scope>
    <source>
        <tissue evidence="1">Shoot tissue taken approximately 20 cm above the soil surface</tissue>
    </source>
</reference>
<evidence type="ECO:0000313" key="1">
    <source>
        <dbReference type="EMBL" id="JAE23015.1"/>
    </source>
</evidence>
<proteinExistence type="predicted"/>
<sequence>MVKLYTVLPVQGTKPVAGSPPHPLAFAGTIFLCPSAPLWRPTDTSLLDWFISSDSFYISCQ</sequence>
<name>A0A0A9GD67_ARUDO</name>